<comment type="similarity">
    <text evidence="1 6">Belongs to the Arg-specific ADP-ribosyltransferase family.</text>
</comment>
<dbReference type="OrthoDB" id="9994557at2759"/>
<proteinExistence type="inferred from homology"/>
<comment type="caution">
    <text evidence="7">The sequence shown here is derived from an EMBL/GenBank/DDBJ whole genome shotgun (WGS) entry which is preliminary data.</text>
</comment>
<evidence type="ECO:0000313" key="10">
    <source>
        <dbReference type="Proteomes" id="UP000663877"/>
    </source>
</evidence>
<accession>A0A815HYF8</accession>
<keyword evidence="2 6" id="KW-0328">Glycosyltransferase</keyword>
<reference evidence="7" key="1">
    <citation type="submission" date="2021-02" db="EMBL/GenBank/DDBJ databases">
        <authorList>
            <person name="Nowell W R."/>
        </authorList>
    </citation>
    <scope>NUCLEOTIDE SEQUENCE</scope>
</reference>
<dbReference type="AlphaFoldDB" id="A0A815HYF8"/>
<evidence type="ECO:0000256" key="3">
    <source>
        <dbReference type="ARBA" id="ARBA00022679"/>
    </source>
</evidence>
<dbReference type="InterPro" id="IPR000768">
    <property type="entry name" value="ART"/>
</dbReference>
<dbReference type="GO" id="GO:0106274">
    <property type="term" value="F:NAD+-protein-arginine ADP-ribosyltransferase activity"/>
    <property type="evidence" value="ECO:0007669"/>
    <property type="project" value="UniProtKB-EC"/>
</dbReference>
<evidence type="ECO:0000256" key="2">
    <source>
        <dbReference type="ARBA" id="ARBA00022676"/>
    </source>
</evidence>
<keyword evidence="3 6" id="KW-0808">Transferase</keyword>
<keyword evidence="6" id="KW-0521">NADP</keyword>
<evidence type="ECO:0000313" key="8">
    <source>
        <dbReference type="EMBL" id="CAF1599327.1"/>
    </source>
</evidence>
<evidence type="ECO:0000313" key="9">
    <source>
        <dbReference type="Proteomes" id="UP000663832"/>
    </source>
</evidence>
<keyword evidence="6" id="KW-0520">NAD</keyword>
<keyword evidence="9" id="KW-1185">Reference proteome</keyword>
<evidence type="ECO:0000256" key="1">
    <source>
        <dbReference type="ARBA" id="ARBA00009558"/>
    </source>
</evidence>
<dbReference type="PROSITE" id="PS51996">
    <property type="entry name" value="TR_MART"/>
    <property type="match status" value="1"/>
</dbReference>
<comment type="catalytic activity">
    <reaction evidence="5 6">
        <text>L-arginyl-[protein] + NAD(+) = N(omega)-(ADP-D-ribosyl)-L-arginyl-[protein] + nicotinamide + H(+)</text>
        <dbReference type="Rhea" id="RHEA:19149"/>
        <dbReference type="Rhea" id="RHEA-COMP:10532"/>
        <dbReference type="Rhea" id="RHEA-COMP:15087"/>
        <dbReference type="ChEBI" id="CHEBI:15378"/>
        <dbReference type="ChEBI" id="CHEBI:17154"/>
        <dbReference type="ChEBI" id="CHEBI:29965"/>
        <dbReference type="ChEBI" id="CHEBI:57540"/>
        <dbReference type="ChEBI" id="CHEBI:142554"/>
        <dbReference type="EC" id="2.4.2.31"/>
    </reaction>
</comment>
<dbReference type="Pfam" id="PF01129">
    <property type="entry name" value="ART"/>
    <property type="match status" value="1"/>
</dbReference>
<dbReference type="EMBL" id="CAJNOI010000881">
    <property type="protein sequence ID" value="CAF1358056.1"/>
    <property type="molecule type" value="Genomic_DNA"/>
</dbReference>
<protein>
    <recommendedName>
        <fullName evidence="6">NAD(P)(+)--arginine ADP-ribosyltransferase</fullName>
        <ecNumber evidence="6">2.4.2.31</ecNumber>
    </recommendedName>
    <alternativeName>
        <fullName evidence="6">Mono(ADP-ribosyl)transferase</fullName>
    </alternativeName>
</protein>
<dbReference type="EC" id="2.4.2.31" evidence="6"/>
<keyword evidence="4" id="KW-0548">Nucleotidyltransferase</keyword>
<dbReference type="Proteomes" id="UP000663832">
    <property type="component" value="Unassembled WGS sequence"/>
</dbReference>
<gene>
    <name evidence="7" type="ORF">BJG266_LOCUS35334</name>
    <name evidence="8" type="ORF">QVE165_LOCUS52369</name>
</gene>
<dbReference type="EMBL" id="CAJNOM010001230">
    <property type="protein sequence ID" value="CAF1599327.1"/>
    <property type="molecule type" value="Genomic_DNA"/>
</dbReference>
<evidence type="ECO:0000256" key="4">
    <source>
        <dbReference type="ARBA" id="ARBA00022695"/>
    </source>
</evidence>
<dbReference type="Gene3D" id="3.90.176.10">
    <property type="entry name" value="Toxin ADP-ribosyltransferase, Chain A, domain 1"/>
    <property type="match status" value="1"/>
</dbReference>
<dbReference type="SUPFAM" id="SSF56399">
    <property type="entry name" value="ADP-ribosylation"/>
    <property type="match status" value="1"/>
</dbReference>
<dbReference type="InterPro" id="IPR019734">
    <property type="entry name" value="TPR_rpt"/>
</dbReference>
<evidence type="ECO:0000313" key="7">
    <source>
        <dbReference type="EMBL" id="CAF1358056.1"/>
    </source>
</evidence>
<dbReference type="GO" id="GO:0016779">
    <property type="term" value="F:nucleotidyltransferase activity"/>
    <property type="evidence" value="ECO:0007669"/>
    <property type="project" value="UniProtKB-KW"/>
</dbReference>
<dbReference type="Proteomes" id="UP000663877">
    <property type="component" value="Unassembled WGS sequence"/>
</dbReference>
<dbReference type="InterPro" id="IPR011990">
    <property type="entry name" value="TPR-like_helical_dom_sf"/>
</dbReference>
<evidence type="ECO:0000256" key="6">
    <source>
        <dbReference type="RuleBase" id="RU361228"/>
    </source>
</evidence>
<organism evidence="7 10">
    <name type="scientific">Adineta steineri</name>
    <dbReference type="NCBI Taxonomy" id="433720"/>
    <lineage>
        <taxon>Eukaryota</taxon>
        <taxon>Metazoa</taxon>
        <taxon>Spiralia</taxon>
        <taxon>Gnathifera</taxon>
        <taxon>Rotifera</taxon>
        <taxon>Eurotatoria</taxon>
        <taxon>Bdelloidea</taxon>
        <taxon>Adinetida</taxon>
        <taxon>Adinetidae</taxon>
        <taxon>Adineta</taxon>
    </lineage>
</organism>
<sequence length="725" mass="84792">MKRFHFSPTKLNETPNQDDLRVVYIGSSRAPDELKGFDENLTEYDSCEACEKHIKKVESERKFLLILKGFLPKTALENLYQIQSIYILKEKYQKLEDTSQNHRKIIGIFDDVDTLINRLHKDIILGYGTDLPISISPLHEIKNEQSLTKVDGNTLMFLWEQIFLNYLVHPMTSTMEQLKTDMLKQCELDYKHDKVQLQLIKTFGENCSDNNALEWYSKDCFLYRILNKAFRTRNIDLMCKFQYFIIHLYQNFQRLSKSQEKTCSVVYRGQIMKKSELEKLKSNIGRLISINTILSTSCNKDIAYSFILGADDGVIFKINIPDGSEKSFRPFVDISQFSTMPWEGEVLFFLGTVFSLDSVQHLPDLPCIIELTLNNDPVNHLRKLVSIFAPGNQMNTDMYLSIMKTSEPYQIIQGFFNLIVDPFIKEIKSNHHLIMQTDDFNMIERYYHILTGKPFSLSNSPTMMAYIHFAFVLSNLGFYDKAIRLYEQVLSLDNISSTSPQFLVIHIIIGHLYYHSSQYDQASLHYAIVLSILDEENLLTGELYRYIADIKRKNGDVYTSLLYYQEALKSAKNRYIPSLRHIYLEIIDILEKQENVGEAVAYKSQLNEINPKEYYISVSTWGNSNLLDDCRNQLNNEQQPIERADLLYKIGLHYEVQGHFKEALEHLLQAKDLYITQPPSWDRFPRHLPILFDNIAMLYLLFKDYLKALIMWRKAIDIRISFVPY</sequence>
<dbReference type="SMART" id="SM00028">
    <property type="entry name" value="TPR"/>
    <property type="match status" value="5"/>
</dbReference>
<name>A0A815HYF8_9BILA</name>
<dbReference type="Gene3D" id="1.25.40.10">
    <property type="entry name" value="Tetratricopeptide repeat domain"/>
    <property type="match status" value="2"/>
</dbReference>
<evidence type="ECO:0000256" key="5">
    <source>
        <dbReference type="ARBA" id="ARBA00047597"/>
    </source>
</evidence>
<dbReference type="SUPFAM" id="SSF48452">
    <property type="entry name" value="TPR-like"/>
    <property type="match status" value="1"/>
</dbReference>